<feature type="repeat" description="WD" evidence="4">
    <location>
        <begin position="290"/>
        <end position="314"/>
    </location>
</feature>
<feature type="repeat" description="WD" evidence="4">
    <location>
        <begin position="505"/>
        <end position="544"/>
    </location>
</feature>
<dbReference type="InterPro" id="IPR001680">
    <property type="entry name" value="WD40_rpt"/>
</dbReference>
<organism evidence="7 8">
    <name type="scientific">Trichomonascus ciferrii</name>
    <dbReference type="NCBI Taxonomy" id="44093"/>
    <lineage>
        <taxon>Eukaryota</taxon>
        <taxon>Fungi</taxon>
        <taxon>Dikarya</taxon>
        <taxon>Ascomycota</taxon>
        <taxon>Saccharomycotina</taxon>
        <taxon>Dipodascomycetes</taxon>
        <taxon>Dipodascales</taxon>
        <taxon>Trichomonascaceae</taxon>
        <taxon>Trichomonascus</taxon>
        <taxon>Trichomonascus ciferrii complex</taxon>
    </lineage>
</organism>
<keyword evidence="3" id="KW-0833">Ubl conjugation pathway</keyword>
<feature type="repeat" description="WD" evidence="4">
    <location>
        <begin position="463"/>
        <end position="504"/>
    </location>
</feature>
<dbReference type="PROSITE" id="PS50082">
    <property type="entry name" value="WD_REPEATS_2"/>
    <property type="match status" value="6"/>
</dbReference>
<dbReference type="PROSITE" id="PS00678">
    <property type="entry name" value="WD_REPEATS_1"/>
    <property type="match status" value="3"/>
</dbReference>
<dbReference type="InterPro" id="IPR036047">
    <property type="entry name" value="F-box-like_dom_sf"/>
</dbReference>
<dbReference type="SMART" id="SM00256">
    <property type="entry name" value="FBOX"/>
    <property type="match status" value="1"/>
</dbReference>
<dbReference type="SMART" id="SM00320">
    <property type="entry name" value="WD40"/>
    <property type="match status" value="7"/>
</dbReference>
<feature type="region of interest" description="Disordered" evidence="5">
    <location>
        <begin position="203"/>
        <end position="237"/>
    </location>
</feature>
<dbReference type="InterPro" id="IPR001810">
    <property type="entry name" value="F-box_dom"/>
</dbReference>
<dbReference type="FunFam" id="1.20.1280.50:FF:000016">
    <property type="entry name" value="E3 ubiquitin ligase complex SCF subunit sconB"/>
    <property type="match status" value="1"/>
</dbReference>
<gene>
    <name evidence="7" type="ORF">TRICI_000085</name>
</gene>
<feature type="compositionally biased region" description="Basic and acidic residues" evidence="5">
    <location>
        <begin position="203"/>
        <end position="213"/>
    </location>
</feature>
<dbReference type="PROSITE" id="PS50294">
    <property type="entry name" value="WD_REPEATS_REGION"/>
    <property type="match status" value="4"/>
</dbReference>
<dbReference type="InterPro" id="IPR019775">
    <property type="entry name" value="WD40_repeat_CS"/>
</dbReference>
<dbReference type="EMBL" id="SWFS01000011">
    <property type="protein sequence ID" value="KAA8917777.1"/>
    <property type="molecule type" value="Genomic_DNA"/>
</dbReference>
<keyword evidence="1 4" id="KW-0853">WD repeat</keyword>
<dbReference type="Pfam" id="PF00400">
    <property type="entry name" value="WD40"/>
    <property type="match status" value="6"/>
</dbReference>
<dbReference type="Gene3D" id="1.20.1280.50">
    <property type="match status" value="1"/>
</dbReference>
<evidence type="ECO:0000256" key="3">
    <source>
        <dbReference type="ARBA" id="ARBA00022786"/>
    </source>
</evidence>
<dbReference type="SUPFAM" id="SSF81383">
    <property type="entry name" value="F-box domain"/>
    <property type="match status" value="1"/>
</dbReference>
<keyword evidence="2" id="KW-0677">Repeat</keyword>
<dbReference type="PANTHER" id="PTHR19872">
    <property type="entry name" value="UBIQUITIN LIGASE SPECIFICITY FACTOR/HREP PROTEIN"/>
    <property type="match status" value="1"/>
</dbReference>
<dbReference type="PROSITE" id="PS50181">
    <property type="entry name" value="FBOX"/>
    <property type="match status" value="1"/>
</dbReference>
<evidence type="ECO:0000256" key="2">
    <source>
        <dbReference type="ARBA" id="ARBA00022737"/>
    </source>
</evidence>
<proteinExistence type="predicted"/>
<feature type="repeat" description="WD" evidence="4">
    <location>
        <begin position="355"/>
        <end position="394"/>
    </location>
</feature>
<dbReference type="VEuPathDB" id="FungiDB:TRICI_000085"/>
<dbReference type="CDD" id="cd00200">
    <property type="entry name" value="WD40"/>
    <property type="match status" value="1"/>
</dbReference>
<comment type="caution">
    <text evidence="7">The sequence shown here is derived from an EMBL/GenBank/DDBJ whole genome shotgun (WGS) entry which is preliminary data.</text>
</comment>
<accession>A0A642VEH8</accession>
<protein>
    <recommendedName>
        <fullName evidence="6">F-box domain-containing protein</fullName>
    </recommendedName>
</protein>
<evidence type="ECO:0000259" key="6">
    <source>
        <dbReference type="PROSITE" id="PS50181"/>
    </source>
</evidence>
<dbReference type="InterPro" id="IPR015943">
    <property type="entry name" value="WD40/YVTN_repeat-like_dom_sf"/>
</dbReference>
<evidence type="ECO:0000256" key="1">
    <source>
        <dbReference type="ARBA" id="ARBA00022574"/>
    </source>
</evidence>
<keyword evidence="8" id="KW-1185">Reference proteome</keyword>
<dbReference type="InterPro" id="IPR051075">
    <property type="entry name" value="SCF_subunit_WD-repeat"/>
</dbReference>
<dbReference type="InterPro" id="IPR020472">
    <property type="entry name" value="WD40_PAC1"/>
</dbReference>
<dbReference type="SUPFAM" id="SSF50998">
    <property type="entry name" value="Quinoprotein alcohol dehydrogenase-like"/>
    <property type="match status" value="1"/>
</dbReference>
<dbReference type="OrthoDB" id="5580488at2759"/>
<dbReference type="Pfam" id="PF12937">
    <property type="entry name" value="F-box-like"/>
    <property type="match status" value="1"/>
</dbReference>
<name>A0A642VEH8_9ASCO</name>
<sequence length="578" mass="65578">MPGDEEDREDGSTKTQMPEKTPTSTPTPGPVPGLGNVVAPFLSRHANKRYCYRHHPDVLCNQQADESRMTELQRDMEGLDKEEDRQAISHVWSVFSAAPTDQRLLILKGLLAQCCYPQLSALSDMMKDLIRIDFMSALPPELAFKVLCYLDTGSLCRAAQVSRHWKAMADDDVVWHRMCEQHIDRKCTKCGWGLPLLEKKRLRDSKKAMEQRAKQRPRKRTADEMEGNGTAEVTPKRKTRPWKEVYAERYRVELNWRKGLYKLVEFRDEQTLEDGDEDSDSLLCLQFCEQYLITGSQSGRVTVWDVESGKMLRRLEGHVRAVNALKYDQTKLVTASADHTVRIWNYRTGECITTFQGHEDRVLCLDFDQTLIASGSADNNIKVWDFETKSCFTLRGHTEGVNDVKIHSRSRTLFSASEDQTVRMWCLRTKRCLRVFGGEGDGHVAQVETVIPLVLDHLEGGEDYHHSEAAPEARANGSPTHLLSASLDNNIKLWDVATGRCVRTLFGHVEGVWTIAADTFRIVSGSHDKTVKVWDLQSGRCWHTFSGPKKPICCVGLSDTRFASGGDDGIVRMYCFDD</sequence>
<feature type="repeat" description="WD" evidence="4">
    <location>
        <begin position="315"/>
        <end position="354"/>
    </location>
</feature>
<feature type="repeat" description="WD" evidence="4">
    <location>
        <begin position="394"/>
        <end position="435"/>
    </location>
</feature>
<dbReference type="Gene3D" id="2.130.10.10">
    <property type="entry name" value="YVTN repeat-like/Quinoprotein amine dehydrogenase"/>
    <property type="match status" value="2"/>
</dbReference>
<dbReference type="Proteomes" id="UP000761534">
    <property type="component" value="Unassembled WGS sequence"/>
</dbReference>
<feature type="region of interest" description="Disordered" evidence="5">
    <location>
        <begin position="1"/>
        <end position="36"/>
    </location>
</feature>
<evidence type="ECO:0000256" key="4">
    <source>
        <dbReference type="PROSITE-ProRule" id="PRU00221"/>
    </source>
</evidence>
<reference evidence="7" key="1">
    <citation type="journal article" date="2019" name="G3 (Bethesda)">
        <title>Genome Assemblies of Two Rare Opportunistic Yeast Pathogens: Diutina rugosa (syn. Candida rugosa) and Trichomonascus ciferrii (syn. Candida ciferrii).</title>
        <authorList>
            <person name="Mixao V."/>
            <person name="Saus E."/>
            <person name="Hansen A.P."/>
            <person name="Lass-Florl C."/>
            <person name="Gabaldon T."/>
        </authorList>
    </citation>
    <scope>NUCLEOTIDE SEQUENCE</scope>
    <source>
        <strain evidence="7">CBS 4856</strain>
    </source>
</reference>
<dbReference type="PANTHER" id="PTHR19872:SF9">
    <property type="entry name" value="UBIQUITIN-BINDING SDF UBIQUITIN LIGASE COMPLEX SUBUNIT"/>
    <property type="match status" value="1"/>
</dbReference>
<evidence type="ECO:0000256" key="5">
    <source>
        <dbReference type="SAM" id="MobiDB-lite"/>
    </source>
</evidence>
<feature type="domain" description="F-box" evidence="6">
    <location>
        <begin position="132"/>
        <end position="178"/>
    </location>
</feature>
<dbReference type="AlphaFoldDB" id="A0A642VEH8"/>
<evidence type="ECO:0000313" key="7">
    <source>
        <dbReference type="EMBL" id="KAA8917777.1"/>
    </source>
</evidence>
<evidence type="ECO:0000313" key="8">
    <source>
        <dbReference type="Proteomes" id="UP000761534"/>
    </source>
</evidence>
<dbReference type="CDD" id="cd22147">
    <property type="entry name" value="F-box_SpPof1-like"/>
    <property type="match status" value="1"/>
</dbReference>
<dbReference type="InterPro" id="IPR011047">
    <property type="entry name" value="Quinoprotein_ADH-like_sf"/>
</dbReference>
<dbReference type="PRINTS" id="PR00320">
    <property type="entry name" value="GPROTEINBRPT"/>
</dbReference>